<evidence type="ECO:0000313" key="2">
    <source>
        <dbReference type="EMBL" id="AFI54690.1"/>
    </source>
</evidence>
<dbReference type="EMBL" id="JQ780817">
    <property type="protein sequence ID" value="AFI54690.1"/>
    <property type="molecule type" value="Genomic_DNA"/>
</dbReference>
<gene>
    <name evidence="2" type="primary">ND6</name>
</gene>
<name>A0A172DYU2_9HEMI</name>
<dbReference type="CTD" id="4541"/>
<proteinExistence type="predicted"/>
<feature type="transmembrane region" description="Helical" evidence="1">
    <location>
        <begin position="50"/>
        <end position="70"/>
    </location>
</feature>
<reference evidence="2" key="1">
    <citation type="submission" date="2012-03" db="EMBL/GenBank/DDBJ databases">
        <authorList>
            <person name="Mohankumar C."/>
            <person name="Salini B."/>
            <person name="Harish M."/>
            <person name="Sooraj B."/>
        </authorList>
    </citation>
    <scope>NUCLEOTIDE SEQUENCE</scope>
</reference>
<protein>
    <submittedName>
        <fullName evidence="2">NADH dehydrogenase subunit 6</fullName>
    </submittedName>
</protein>
<sequence>MKLPTEITLIMITIMTSMMSVKHPIVMGVILIIQACMVSLYSGMMMKTFIYSYILMIVMASGLLVLFMYMSSIAPNKKFKKMITSLPLILITSILTFYVTKNSHWMETNEMPQKDTISLNSIFMSKNKMTLTVIILLFIVMVIVTMISNVNEGPLRKS</sequence>
<keyword evidence="1" id="KW-0812">Transmembrane</keyword>
<reference evidence="2" key="2">
    <citation type="journal article" date="2016" name="Sci. Rep.">
        <title>Rearrangement of mitochondrial tRNA genes in flat bugs (Hemiptera: Aradidae).</title>
        <authorList>
            <person name="Song F."/>
            <person name="Li H."/>
            <person name="Shao R."/>
            <person name="Shi A."/>
            <person name="Bai X."/>
            <person name="Zheng X."/>
            <person name="Heiss E."/>
            <person name="Cai W."/>
        </authorList>
    </citation>
    <scope>NUCLEOTIDE SEQUENCE</scope>
</reference>
<dbReference type="GeneID" id="27985346"/>
<keyword evidence="1" id="KW-0472">Membrane</keyword>
<feature type="transmembrane region" description="Helical" evidence="1">
    <location>
        <begin position="82"/>
        <end position="100"/>
    </location>
</feature>
<organism evidence="2">
    <name type="scientific">Aneurus sublobatus</name>
    <dbReference type="NCBI Taxonomy" id="1176473"/>
    <lineage>
        <taxon>Eukaryota</taxon>
        <taxon>Metazoa</taxon>
        <taxon>Ecdysozoa</taxon>
        <taxon>Arthropoda</taxon>
        <taxon>Hexapoda</taxon>
        <taxon>Insecta</taxon>
        <taxon>Pterygota</taxon>
        <taxon>Neoptera</taxon>
        <taxon>Paraneoptera</taxon>
        <taxon>Hemiptera</taxon>
        <taxon>Heteroptera</taxon>
        <taxon>Panheteroptera</taxon>
        <taxon>Pentatomomorpha</taxon>
        <taxon>Aradoidea</taxon>
        <taxon>Aradidae</taxon>
        <taxon>Aneurinae</taxon>
        <taxon>Aneurus</taxon>
    </lineage>
</organism>
<evidence type="ECO:0000256" key="1">
    <source>
        <dbReference type="SAM" id="Phobius"/>
    </source>
</evidence>
<feature type="transmembrane region" description="Helical" evidence="1">
    <location>
        <begin position="129"/>
        <end position="150"/>
    </location>
</feature>
<feature type="transmembrane region" description="Helical" evidence="1">
    <location>
        <begin position="25"/>
        <end position="44"/>
    </location>
</feature>
<dbReference type="RefSeq" id="YP_009258825.1">
    <property type="nucleotide sequence ID" value="NC_030361.1"/>
</dbReference>
<geneLocation type="mitochondrion" evidence="2"/>
<accession>A0A172DYU2</accession>
<keyword evidence="2" id="KW-0496">Mitochondrion</keyword>
<keyword evidence="1" id="KW-1133">Transmembrane helix</keyword>
<dbReference type="AlphaFoldDB" id="A0A172DYU2"/>